<name>A0ABQ6E0U4_9GAMM</name>
<dbReference type="Proteomes" id="UP001157353">
    <property type="component" value="Unassembled WGS sequence"/>
</dbReference>
<dbReference type="Gene3D" id="3.40.47.10">
    <property type="match status" value="1"/>
</dbReference>
<dbReference type="InterPro" id="IPR001227">
    <property type="entry name" value="Ac_transferase_dom_sf"/>
</dbReference>
<feature type="domain" description="Malonyl-CoA:ACP transacylase (MAT)" evidence="1">
    <location>
        <begin position="455"/>
        <end position="783"/>
    </location>
</feature>
<dbReference type="Gene3D" id="3.30.70.3290">
    <property type="match status" value="1"/>
</dbReference>
<dbReference type="SUPFAM" id="SSF53901">
    <property type="entry name" value="Thiolase-like"/>
    <property type="match status" value="1"/>
</dbReference>
<dbReference type="InterPro" id="IPR014181">
    <property type="entry name" value="Omega3_polyunsat_FA_synth-like"/>
</dbReference>
<dbReference type="InterPro" id="IPR016035">
    <property type="entry name" value="Acyl_Trfase/lysoPLipase"/>
</dbReference>
<protein>
    <recommendedName>
        <fullName evidence="1">Malonyl-CoA:ACP transacylase (MAT) domain-containing protein</fullName>
    </recommendedName>
</protein>
<accession>A0ABQ6E0U4</accession>
<dbReference type="InterPro" id="IPR014043">
    <property type="entry name" value="Acyl_transferase_dom"/>
</dbReference>
<dbReference type="Gene3D" id="3.40.366.10">
    <property type="entry name" value="Malonyl-Coenzyme A Acyl Carrier Protein, domain 2"/>
    <property type="match status" value="2"/>
</dbReference>
<dbReference type="InterPro" id="IPR052568">
    <property type="entry name" value="PKS-FAS_Synthase"/>
</dbReference>
<evidence type="ECO:0000313" key="3">
    <source>
        <dbReference type="Proteomes" id="UP001157353"/>
    </source>
</evidence>
<dbReference type="SMART" id="SM00827">
    <property type="entry name" value="PKS_AT"/>
    <property type="match status" value="1"/>
</dbReference>
<gene>
    <name evidence="2" type="ORF">GCM10007916_20760</name>
</gene>
<proteinExistence type="predicted"/>
<dbReference type="InterPro" id="IPR016039">
    <property type="entry name" value="Thiolase-like"/>
</dbReference>
<evidence type="ECO:0000259" key="1">
    <source>
        <dbReference type="SMART" id="SM00827"/>
    </source>
</evidence>
<keyword evidence="3" id="KW-1185">Reference proteome</keyword>
<dbReference type="EMBL" id="BSPQ01000009">
    <property type="protein sequence ID" value="GLS91008.1"/>
    <property type="molecule type" value="Genomic_DNA"/>
</dbReference>
<dbReference type="NCBIfam" id="TIGR02816">
    <property type="entry name" value="pfaB_fam"/>
    <property type="match status" value="1"/>
</dbReference>
<dbReference type="SUPFAM" id="SSF52151">
    <property type="entry name" value="FabD/lysophospholipase-like"/>
    <property type="match status" value="1"/>
</dbReference>
<dbReference type="PANTHER" id="PTHR43074">
    <property type="entry name" value="OMEGA-3 POLYUNSATURATED FATTY ACID SYNTHASE PFAB-RELATED"/>
    <property type="match status" value="1"/>
</dbReference>
<organism evidence="2 3">
    <name type="scientific">Psychromonas marina</name>
    <dbReference type="NCBI Taxonomy" id="88364"/>
    <lineage>
        <taxon>Bacteria</taxon>
        <taxon>Pseudomonadati</taxon>
        <taxon>Pseudomonadota</taxon>
        <taxon>Gammaproteobacteria</taxon>
        <taxon>Alteromonadales</taxon>
        <taxon>Psychromonadaceae</taxon>
        <taxon>Psychromonas</taxon>
    </lineage>
</organism>
<evidence type="ECO:0000313" key="2">
    <source>
        <dbReference type="EMBL" id="GLS91008.1"/>
    </source>
</evidence>
<comment type="caution">
    <text evidence="2">The sequence shown here is derived from an EMBL/GenBank/DDBJ whole genome shotgun (WGS) entry which is preliminary data.</text>
</comment>
<dbReference type="PANTHER" id="PTHR43074:SF1">
    <property type="entry name" value="BETA-KETOACYL SYNTHASE FAMILY PROTEIN-RELATED"/>
    <property type="match status" value="1"/>
</dbReference>
<reference evidence="3" key="1">
    <citation type="journal article" date="2019" name="Int. J. Syst. Evol. Microbiol.">
        <title>The Global Catalogue of Microorganisms (GCM) 10K type strain sequencing project: providing services to taxonomists for standard genome sequencing and annotation.</title>
        <authorList>
            <consortium name="The Broad Institute Genomics Platform"/>
            <consortium name="The Broad Institute Genome Sequencing Center for Infectious Disease"/>
            <person name="Wu L."/>
            <person name="Ma J."/>
        </authorList>
    </citation>
    <scope>NUCLEOTIDE SEQUENCE [LARGE SCALE GENOMIC DNA]</scope>
    <source>
        <strain evidence="3">NBRC 103166</strain>
    </source>
</reference>
<sequence>MVSGMPLASSLQVMNSSLAVIGFNAIFNDLDNIDQVEACLYRGEVLTDSLALQLSYSDLCKRCANLVVEKNNLTAKQIAVIVVQQNLGSDYIIEGADQAHFSYQRVSDLTQALQLSEQILAAENVAVLIISAALPDEINNTNNATISFDTDFAGYAQLQGAACLLLSSESFVKANNSVRYATINNVTTGAHSDINNIIQTSLTATAITAKDICSLEVTASADNYLNELEQQSLLNSYSQSADFETCTTAISCQKSVLGENETVSELMGLIYSVISLQQRYRGAVSDWNMPSSSMLSAWLSSPFYLFNQPAPVFPLASGKARHNAYSLINATAYSHIVLTEGNDNLVHQNGFNFHGKQSLFIIGADDQQSLLLKLSQLTVSEDLKALAQQLYHTKNNSSFSYQVVLIAESVDELNKEIQLALTGINIAFKNQSDWKTPKGSYFTSQPDQNAKTAFLYPGIGATYVGLGRDLFHLFPEIYPAVIALADNIGASLKDQLLNPRSVVALGFKELKQLDLELRNSLANIAECGVGYACVFTKIFEQVFNIKADFASGYSMGEISMFAALGCWQQPGLMSARLANSDTFNHQLSSELRAIRKLWNLPDINDGEFEQIWETYSIKGTVEQVNAEIHADERVYVTIVNTPDSLVIGGFPEHCLQVIKRLGVRAMPLNMANAIHSEPAYQEYDNMLALYSMPVTERIQTKMISSSCYLPIPQHQKAIAVSIAKCLCEPVDFPRLINGLADKGTKVFVEMGAGRSLCSWADKTLKLSGQQNHHISVPVNAKGTDDQLTYARAVAKLISFGVEMNIESFFSGSLIQQVNH</sequence>